<dbReference type="PANTHER" id="PTHR44103">
    <property type="entry name" value="PROPROTEIN CONVERTASE P"/>
    <property type="match status" value="1"/>
</dbReference>
<reference evidence="3 4" key="1">
    <citation type="submission" date="2019-11" db="EMBL/GenBank/DDBJ databases">
        <title>Whole genome sequencing identifies a novel species of the genus Arsenicicoccus isolated from human blood.</title>
        <authorList>
            <person name="Jeong J.H."/>
            <person name="Kweon O.J."/>
            <person name="Kim H.R."/>
            <person name="Kim T.-H."/>
            <person name="Ha S.-M."/>
            <person name="Lee M.-K."/>
        </authorList>
    </citation>
    <scope>NUCLEOTIDE SEQUENCE [LARGE SCALE GENOMIC DNA]</scope>
    <source>
        <strain evidence="3 4">MKL-02</strain>
    </source>
</reference>
<dbReference type="InterPro" id="IPR013517">
    <property type="entry name" value="FG-GAP"/>
</dbReference>
<protein>
    <recommendedName>
        <fullName evidence="5">VCBS repeat-containing protein</fullName>
    </recommendedName>
</protein>
<organism evidence="3 4">
    <name type="scientific">Arsenicicoccus cauae</name>
    <dbReference type="NCBI Taxonomy" id="2663847"/>
    <lineage>
        <taxon>Bacteria</taxon>
        <taxon>Bacillati</taxon>
        <taxon>Actinomycetota</taxon>
        <taxon>Actinomycetes</taxon>
        <taxon>Micrococcales</taxon>
        <taxon>Intrasporangiaceae</taxon>
        <taxon>Arsenicicoccus</taxon>
    </lineage>
</organism>
<sequence length="755" mass="78767">MHQRHRLQRGRSRLGLAIAGSLVVALGAPTVGLASAVDGHDKVRDRMTTSSSHERLRPAPARPSTAPETVDVTSGRLQQSPAARKSSGTTQGSARATTAAVSPQCAALEIDLSQLRDRTALLWKPSAAPTGSITVQRRISTGTQWRTVTVAAGATGIAVDRDTAPNAPVAYRLVVPFSTGTQTCVFADPSGTPVDGLAMFEDAGRGTPDLAVSTWDNGPLLMQNDTSAGIPVGSDAGTETPAFSPDGMWLAVTRANADQGGDLVLRRADGTGAVTAVSAGGTDYHSEPSFSPDGRKLLWTVYDSQGMPLRTMVRVLDTGATTTVPRPTGSVVPERSTFLADGTTAVGVRYAADGSSVLVRTSTATGAQSTLGAPGAYDVSVAPNGAILAAVRNTGRSSSLVVVSATGEATVRWRGVVGQQVSNPRLTQDRQAYYLRIDTDPTPAETGNGDAYTGIYRLSGTTPELTRAGASVADPQAIAKYFDVRQTSPKSTSDFTGDGYNDVVAKDASGTLWLYRNSTNPQAPLSAGRTSLGSGWGIYNHVFSVGDWDGDGHGDLAAREPNGALWLYRGNAAGGLQARLSLGGGWQQYVPAFGGDWNGDTKPDLVARDAAGVLWLYPGNGKVSSPGAGMFLPRKALSSGWGAFDVILGIGDASYDNHFDLLARNRADGTLRVYTSQGVAAGSFKSVYDPLPGGSLGGLSQITAPERFTGWYASALMMAKDGVLRDVPFVDESLLGWTSYQQQVGSGGLAYVWQS</sequence>
<feature type="compositionally biased region" description="Polar residues" evidence="2">
    <location>
        <begin position="71"/>
        <end position="100"/>
    </location>
</feature>
<dbReference type="RefSeq" id="WP_154593553.1">
    <property type="nucleotide sequence ID" value="NZ_WLVL01000037.1"/>
</dbReference>
<evidence type="ECO:0000256" key="1">
    <source>
        <dbReference type="ARBA" id="ARBA00022729"/>
    </source>
</evidence>
<name>A0A6I3IVG8_9MICO</name>
<accession>A0A6I3IVG8</accession>
<gene>
    <name evidence="3" type="ORF">GGG17_10125</name>
</gene>
<dbReference type="SUPFAM" id="SSF69318">
    <property type="entry name" value="Integrin alpha N-terminal domain"/>
    <property type="match status" value="1"/>
</dbReference>
<dbReference type="InterPro" id="IPR011659">
    <property type="entry name" value="WD40"/>
</dbReference>
<dbReference type="PANTHER" id="PTHR44103:SF1">
    <property type="entry name" value="PROPROTEIN CONVERTASE P"/>
    <property type="match status" value="1"/>
</dbReference>
<dbReference type="InterPro" id="IPR028994">
    <property type="entry name" value="Integrin_alpha_N"/>
</dbReference>
<evidence type="ECO:0000313" key="3">
    <source>
        <dbReference type="EMBL" id="MTB72321.1"/>
    </source>
</evidence>
<dbReference type="Pfam" id="PF07676">
    <property type="entry name" value="PD40"/>
    <property type="match status" value="1"/>
</dbReference>
<evidence type="ECO:0000256" key="2">
    <source>
        <dbReference type="SAM" id="MobiDB-lite"/>
    </source>
</evidence>
<dbReference type="AlphaFoldDB" id="A0A6I3IVG8"/>
<proteinExistence type="predicted"/>
<dbReference type="Pfam" id="PF13517">
    <property type="entry name" value="FG-GAP_3"/>
    <property type="match status" value="1"/>
</dbReference>
<keyword evidence="4" id="KW-1185">Reference proteome</keyword>
<dbReference type="InterPro" id="IPR011042">
    <property type="entry name" value="6-blade_b-propeller_TolB-like"/>
</dbReference>
<comment type="caution">
    <text evidence="3">The sequence shown here is derived from an EMBL/GenBank/DDBJ whole genome shotgun (WGS) entry which is preliminary data.</text>
</comment>
<dbReference type="Gene3D" id="2.115.10.10">
    <property type="entry name" value="Tachylectin 2"/>
    <property type="match status" value="1"/>
</dbReference>
<evidence type="ECO:0000313" key="4">
    <source>
        <dbReference type="Proteomes" id="UP000431092"/>
    </source>
</evidence>
<dbReference type="SUPFAM" id="SSF69304">
    <property type="entry name" value="Tricorn protease N-terminal domain"/>
    <property type="match status" value="1"/>
</dbReference>
<evidence type="ECO:0008006" key="5">
    <source>
        <dbReference type="Google" id="ProtNLM"/>
    </source>
</evidence>
<feature type="region of interest" description="Disordered" evidence="2">
    <location>
        <begin position="42"/>
        <end position="100"/>
    </location>
</feature>
<dbReference type="Proteomes" id="UP000431092">
    <property type="component" value="Unassembled WGS sequence"/>
</dbReference>
<keyword evidence="1" id="KW-0732">Signal</keyword>
<dbReference type="EMBL" id="WLVL01000037">
    <property type="protein sequence ID" value="MTB72321.1"/>
    <property type="molecule type" value="Genomic_DNA"/>
</dbReference>
<feature type="compositionally biased region" description="Basic and acidic residues" evidence="2">
    <location>
        <begin position="42"/>
        <end position="57"/>
    </location>
</feature>
<dbReference type="Gene3D" id="2.120.10.30">
    <property type="entry name" value="TolB, C-terminal domain"/>
    <property type="match status" value="1"/>
</dbReference>